<accession>A0A5Q2WC04</accession>
<evidence type="ECO:0000313" key="2">
    <source>
        <dbReference type="Proteomes" id="UP000396795"/>
    </source>
</evidence>
<keyword evidence="2" id="KW-1185">Reference proteome</keyword>
<protein>
    <submittedName>
        <fullName evidence="1">Uncharacterized protein</fullName>
    </submittedName>
</protein>
<name>A0A5Q2WC04_9CAUD</name>
<organism evidence="1 2">
    <name type="scientific">Vibrio phage vB_VhaP_VH-5</name>
    <dbReference type="NCBI Taxonomy" id="2660694"/>
    <lineage>
        <taxon>Viruses</taxon>
        <taxon>Duplodnaviria</taxon>
        <taxon>Heunggongvirae</taxon>
        <taxon>Uroviricota</taxon>
        <taxon>Caudoviricetes</taxon>
        <taxon>Autographivirales</taxon>
        <taxon>Autoscriptoviridae</taxon>
        <taxon>Linggongvirus</taxon>
        <taxon>Linggongvirus VH5</taxon>
    </lineage>
</organism>
<reference evidence="1 2" key="1">
    <citation type="submission" date="2019-09" db="EMBL/GenBank/DDBJ databases">
        <authorList>
            <person name="Cui H."/>
            <person name="Cong C."/>
            <person name="Xu Y."/>
            <person name="Wang L."/>
            <person name="Li X."/>
            <person name="Zhang J."/>
        </authorList>
    </citation>
    <scope>NUCLEOTIDE SEQUENCE [LARGE SCALE GENOMIC DNA]</scope>
</reference>
<evidence type="ECO:0000313" key="1">
    <source>
        <dbReference type="EMBL" id="QGH73760.1"/>
    </source>
</evidence>
<proteinExistence type="predicted"/>
<dbReference type="EMBL" id="MN497414">
    <property type="protein sequence ID" value="QGH73760.1"/>
    <property type="molecule type" value="Genomic_DNA"/>
</dbReference>
<sequence length="211" mass="23887">MKLLKLFRLPERKPSIDTNAIFHGALREKLDLLEAFLEFEYTADGVPESGKGIYKMYWDAIARADTFKVFNGANAAKDLYFTPETNLAYRAVHDVDHALAYSVGRGTTKREDELYLNCLMALRAYKYALRAGYGRKAALLTFFHVYHDTCGQVDYYFEHKDFCADQKALTTQLVSECRGCKAVLANDLMTASIVMQGMLRECGVDFKVLGV</sequence>
<dbReference type="Proteomes" id="UP000396795">
    <property type="component" value="Segment"/>
</dbReference>